<gene>
    <name evidence="4" type="ORF">HF854_01430</name>
</gene>
<feature type="coiled-coil region" evidence="1">
    <location>
        <begin position="87"/>
        <end position="135"/>
    </location>
</feature>
<evidence type="ECO:0000256" key="3">
    <source>
        <dbReference type="SAM" id="SignalP"/>
    </source>
</evidence>
<feature type="compositionally biased region" description="Basic and acidic residues" evidence="2">
    <location>
        <begin position="149"/>
        <end position="177"/>
    </location>
</feature>
<comment type="caution">
    <text evidence="4">The sequence shown here is derived from an EMBL/GenBank/DDBJ whole genome shotgun (WGS) entry which is preliminary data.</text>
</comment>
<keyword evidence="1" id="KW-0175">Coiled coil</keyword>
<evidence type="ECO:0000313" key="4">
    <source>
        <dbReference type="EMBL" id="NME51210.1"/>
    </source>
</evidence>
<dbReference type="AlphaFoldDB" id="A0A848C7Q5"/>
<proteinExistence type="predicted"/>
<protein>
    <submittedName>
        <fullName evidence="4">Spy/CpxP family protein refolding chaperone</fullName>
    </submittedName>
</protein>
<dbReference type="InterPro" id="IPR025961">
    <property type="entry name" value="Metal_resist"/>
</dbReference>
<evidence type="ECO:0000256" key="2">
    <source>
        <dbReference type="SAM" id="MobiDB-lite"/>
    </source>
</evidence>
<name>A0A848C7Q5_9BACT</name>
<organism evidence="4 5">
    <name type="scientific">Desulfovibrio piger</name>
    <dbReference type="NCBI Taxonomy" id="901"/>
    <lineage>
        <taxon>Bacteria</taxon>
        <taxon>Pseudomonadati</taxon>
        <taxon>Thermodesulfobacteriota</taxon>
        <taxon>Desulfovibrionia</taxon>
        <taxon>Desulfovibrionales</taxon>
        <taxon>Desulfovibrionaceae</taxon>
        <taxon>Desulfovibrio</taxon>
    </lineage>
</organism>
<evidence type="ECO:0000256" key="1">
    <source>
        <dbReference type="SAM" id="Coils"/>
    </source>
</evidence>
<evidence type="ECO:0000313" key="5">
    <source>
        <dbReference type="Proteomes" id="UP000522333"/>
    </source>
</evidence>
<dbReference type="Gene3D" id="1.20.120.1490">
    <property type="match status" value="1"/>
</dbReference>
<dbReference type="InterPro" id="IPR012899">
    <property type="entry name" value="LTXXQ"/>
</dbReference>
<dbReference type="CDD" id="cd09916">
    <property type="entry name" value="CpxP_like"/>
    <property type="match status" value="1"/>
</dbReference>
<dbReference type="RefSeq" id="WP_168934680.1">
    <property type="nucleotide sequence ID" value="NZ_JABAFY010000003.1"/>
</dbReference>
<keyword evidence="3" id="KW-0732">Signal</keyword>
<dbReference type="Pfam" id="PF13801">
    <property type="entry name" value="Metal_resist"/>
    <property type="match status" value="1"/>
</dbReference>
<dbReference type="EMBL" id="JABAFY010000003">
    <property type="protein sequence ID" value="NME51210.1"/>
    <property type="molecule type" value="Genomic_DNA"/>
</dbReference>
<feature type="signal peptide" evidence="3">
    <location>
        <begin position="1"/>
        <end position="27"/>
    </location>
</feature>
<dbReference type="Proteomes" id="UP000522333">
    <property type="component" value="Unassembled WGS sequence"/>
</dbReference>
<feature type="chain" id="PRO_5032892388" evidence="3">
    <location>
        <begin position="28"/>
        <end position="191"/>
    </location>
</feature>
<dbReference type="GO" id="GO:0042597">
    <property type="term" value="C:periplasmic space"/>
    <property type="evidence" value="ECO:0007669"/>
    <property type="project" value="InterPro"/>
</dbReference>
<sequence length="191" mass="20762">MNTSRVRIPALLAAALIGGTMTSDAFAGPHHRGQGNGYGPCYGYGDGGCWEGGWGHHGHARGWGYRAMSDAQRAKFDKIMEEFAPRMEQLRDSIYVKRQELRALENATNPDVKAVREAATEMARLRNEMADLHDALGDKLAAEVGVPEGFKDAPRGPRGPRGDRGPAMDCPRGDGPRGDAGYYDGPHRGHY</sequence>
<feature type="region of interest" description="Disordered" evidence="2">
    <location>
        <begin position="145"/>
        <end position="191"/>
    </location>
</feature>
<accession>A0A848C7Q5</accession>
<reference evidence="4 5" key="1">
    <citation type="submission" date="2020-04" db="EMBL/GenBank/DDBJ databases">
        <authorList>
            <person name="Hitch T.C.A."/>
            <person name="Wylensek D."/>
            <person name="Clavel T."/>
        </authorList>
    </citation>
    <scope>NUCLEOTIDE SEQUENCE [LARGE SCALE GENOMIC DNA]</scope>
    <source>
        <strain evidence="4 5">PG-251-APC-1</strain>
    </source>
</reference>